<dbReference type="InterPro" id="IPR014284">
    <property type="entry name" value="RNA_pol_sigma-70_dom"/>
</dbReference>
<reference evidence="8" key="1">
    <citation type="submission" date="2021-01" db="EMBL/GenBank/DDBJ databases">
        <title>Marivirga sp. nov., isolated from intertidal surface sediments.</title>
        <authorList>
            <person name="Zhang M."/>
        </authorList>
    </citation>
    <scope>NUCLEOTIDE SEQUENCE</scope>
    <source>
        <strain evidence="8">SM1354</strain>
    </source>
</reference>
<organism evidence="8 9">
    <name type="scientific">Marivirga atlantica</name>
    <dbReference type="NCBI Taxonomy" id="1548457"/>
    <lineage>
        <taxon>Bacteria</taxon>
        <taxon>Pseudomonadati</taxon>
        <taxon>Bacteroidota</taxon>
        <taxon>Cytophagia</taxon>
        <taxon>Cytophagales</taxon>
        <taxon>Marivirgaceae</taxon>
        <taxon>Marivirga</taxon>
    </lineage>
</organism>
<name>A0A937DFZ5_9BACT</name>
<comment type="caution">
    <text evidence="8">The sequence shown here is derived from an EMBL/GenBank/DDBJ whole genome shotgun (WGS) entry which is preliminary data.</text>
</comment>
<evidence type="ECO:0000256" key="5">
    <source>
        <dbReference type="ARBA" id="ARBA00023163"/>
    </source>
</evidence>
<dbReference type="Pfam" id="PF08281">
    <property type="entry name" value="Sigma70_r4_2"/>
    <property type="match status" value="1"/>
</dbReference>
<evidence type="ECO:0000259" key="6">
    <source>
        <dbReference type="Pfam" id="PF04542"/>
    </source>
</evidence>
<evidence type="ECO:0000256" key="2">
    <source>
        <dbReference type="ARBA" id="ARBA00023015"/>
    </source>
</evidence>
<dbReference type="GO" id="GO:0016987">
    <property type="term" value="F:sigma factor activity"/>
    <property type="evidence" value="ECO:0007669"/>
    <property type="project" value="UniProtKB-KW"/>
</dbReference>
<dbReference type="SUPFAM" id="SSF88659">
    <property type="entry name" value="Sigma3 and sigma4 domains of RNA polymerase sigma factors"/>
    <property type="match status" value="1"/>
</dbReference>
<sequence>MKQKLFRFAYYYLKEAEAAEDALQDALLKIWDKRADWSGIKNEEAWSMMVVKNICLDRLRKLSNARKHQNRMLIDDRDERDPNRISVWQDQWQVMNEVVKTLNNNQRMVFKLRDIEGHSYKEISDLLDLSDAQVKTELFRARKKLKTCMLKINNYGIGRTESVA</sequence>
<evidence type="ECO:0000256" key="1">
    <source>
        <dbReference type="ARBA" id="ARBA00010641"/>
    </source>
</evidence>
<evidence type="ECO:0000259" key="7">
    <source>
        <dbReference type="Pfam" id="PF08281"/>
    </source>
</evidence>
<dbReference type="InterPro" id="IPR007627">
    <property type="entry name" value="RNA_pol_sigma70_r2"/>
</dbReference>
<dbReference type="GO" id="GO:0006352">
    <property type="term" value="P:DNA-templated transcription initiation"/>
    <property type="evidence" value="ECO:0007669"/>
    <property type="project" value="InterPro"/>
</dbReference>
<dbReference type="PANTHER" id="PTHR43133">
    <property type="entry name" value="RNA POLYMERASE ECF-TYPE SIGMA FACTO"/>
    <property type="match status" value="1"/>
</dbReference>
<evidence type="ECO:0000256" key="3">
    <source>
        <dbReference type="ARBA" id="ARBA00023082"/>
    </source>
</evidence>
<dbReference type="Gene3D" id="1.10.10.10">
    <property type="entry name" value="Winged helix-like DNA-binding domain superfamily/Winged helix DNA-binding domain"/>
    <property type="match status" value="1"/>
</dbReference>
<dbReference type="Pfam" id="PF04542">
    <property type="entry name" value="Sigma70_r2"/>
    <property type="match status" value="1"/>
</dbReference>
<evidence type="ECO:0000313" key="9">
    <source>
        <dbReference type="Proteomes" id="UP000642920"/>
    </source>
</evidence>
<dbReference type="InterPro" id="IPR013249">
    <property type="entry name" value="RNA_pol_sigma70_r4_t2"/>
</dbReference>
<feature type="domain" description="RNA polymerase sigma factor 70 region 4 type 2" evidence="7">
    <location>
        <begin position="98"/>
        <end position="145"/>
    </location>
</feature>
<dbReference type="Proteomes" id="UP000642920">
    <property type="component" value="Unassembled WGS sequence"/>
</dbReference>
<dbReference type="InterPro" id="IPR013325">
    <property type="entry name" value="RNA_pol_sigma_r2"/>
</dbReference>
<keyword evidence="2" id="KW-0805">Transcription regulation</keyword>
<dbReference type="SUPFAM" id="SSF88946">
    <property type="entry name" value="Sigma2 domain of RNA polymerase sigma factors"/>
    <property type="match status" value="1"/>
</dbReference>
<evidence type="ECO:0000313" key="8">
    <source>
        <dbReference type="EMBL" id="MBL0766682.1"/>
    </source>
</evidence>
<feature type="domain" description="RNA polymerase sigma-70 region 2" evidence="6">
    <location>
        <begin position="3"/>
        <end position="63"/>
    </location>
</feature>
<dbReference type="Gene3D" id="1.10.1740.10">
    <property type="match status" value="1"/>
</dbReference>
<protein>
    <submittedName>
        <fullName evidence="8">Sigma-70 family RNA polymerase sigma factor</fullName>
    </submittedName>
</protein>
<dbReference type="InterPro" id="IPR013324">
    <property type="entry name" value="RNA_pol_sigma_r3/r4-like"/>
</dbReference>
<keyword evidence="4" id="KW-0238">DNA-binding</keyword>
<dbReference type="CDD" id="cd06171">
    <property type="entry name" value="Sigma70_r4"/>
    <property type="match status" value="1"/>
</dbReference>
<dbReference type="RefSeq" id="WP_201923491.1">
    <property type="nucleotide sequence ID" value="NZ_JAERQG010000004.1"/>
</dbReference>
<dbReference type="InterPro" id="IPR036388">
    <property type="entry name" value="WH-like_DNA-bd_sf"/>
</dbReference>
<dbReference type="AlphaFoldDB" id="A0A937DFZ5"/>
<dbReference type="PANTHER" id="PTHR43133:SF8">
    <property type="entry name" value="RNA POLYMERASE SIGMA FACTOR HI_1459-RELATED"/>
    <property type="match status" value="1"/>
</dbReference>
<proteinExistence type="inferred from homology"/>
<comment type="similarity">
    <text evidence="1">Belongs to the sigma-70 factor family. ECF subfamily.</text>
</comment>
<keyword evidence="3" id="KW-0731">Sigma factor</keyword>
<keyword evidence="9" id="KW-1185">Reference proteome</keyword>
<evidence type="ECO:0000256" key="4">
    <source>
        <dbReference type="ARBA" id="ARBA00023125"/>
    </source>
</evidence>
<keyword evidence="5" id="KW-0804">Transcription</keyword>
<dbReference type="NCBIfam" id="TIGR02937">
    <property type="entry name" value="sigma70-ECF"/>
    <property type="match status" value="1"/>
</dbReference>
<dbReference type="InterPro" id="IPR039425">
    <property type="entry name" value="RNA_pol_sigma-70-like"/>
</dbReference>
<dbReference type="GO" id="GO:0003677">
    <property type="term" value="F:DNA binding"/>
    <property type="evidence" value="ECO:0007669"/>
    <property type="project" value="UniProtKB-KW"/>
</dbReference>
<dbReference type="EMBL" id="JAERQG010000004">
    <property type="protein sequence ID" value="MBL0766682.1"/>
    <property type="molecule type" value="Genomic_DNA"/>
</dbReference>
<gene>
    <name evidence="8" type="ORF">JKP34_15550</name>
</gene>
<accession>A0A937DFZ5</accession>